<feature type="domain" description="MADS-box" evidence="6">
    <location>
        <begin position="6"/>
        <end position="66"/>
    </location>
</feature>
<dbReference type="InterPro" id="IPR036879">
    <property type="entry name" value="TF_MADSbox_sf"/>
</dbReference>
<evidence type="ECO:0000256" key="5">
    <source>
        <dbReference type="ARBA" id="ARBA00023242"/>
    </source>
</evidence>
<keyword evidence="2" id="KW-0805">Transcription regulation</keyword>
<dbReference type="FunFam" id="3.40.1810.10:FF:000006">
    <property type="entry name" value="Agamous-like MADS-box protein AGL62"/>
    <property type="match status" value="1"/>
</dbReference>
<dbReference type="CDD" id="cd00265">
    <property type="entry name" value="MADS_MEF2_like"/>
    <property type="match status" value="1"/>
</dbReference>
<sequence length="259" mass="29290">MVRNGRGRQKIEIIKMSKKSNLQVTFSKRRFGLFKKASELCTLCGAKILMVVFSPGGKVFSFGNPNVAELVYHFLNHSHNSLFLQQFNNNLQLVESRPHEIIQRLNEKLTEAHAKQENEKNKRKFLDALRETRGQKGFWYENDVCDLDLNQTDQLIHALHDVKKKLVSEISQYSHLNVSQSYVGESSGNITPGIVGGRNIDAGLDLPDQKGMVDLSAFNYNPNMVSSNHGPSFGYRNNGGIIPGYNMNYNMGSYNFNQS</sequence>
<proteinExistence type="predicted"/>
<dbReference type="EMBL" id="OU466863">
    <property type="protein sequence ID" value="CAH2076423.1"/>
    <property type="molecule type" value="Genomic_DNA"/>
</dbReference>
<reference evidence="7 8" key="1">
    <citation type="submission" date="2022-03" db="EMBL/GenBank/DDBJ databases">
        <authorList>
            <person name="Nunn A."/>
            <person name="Chopra R."/>
            <person name="Nunn A."/>
            <person name="Contreras Garrido A."/>
        </authorList>
    </citation>
    <scope>NUCLEOTIDE SEQUENCE [LARGE SCALE GENOMIC DNA]</scope>
</reference>
<name>A0AAU9SY30_THLAR</name>
<dbReference type="Gene3D" id="3.40.1810.10">
    <property type="entry name" value="Transcription factor, MADS-box"/>
    <property type="match status" value="1"/>
</dbReference>
<evidence type="ECO:0000313" key="7">
    <source>
        <dbReference type="EMBL" id="CAH2076423.1"/>
    </source>
</evidence>
<dbReference type="GO" id="GO:0000981">
    <property type="term" value="F:DNA-binding transcription factor activity, RNA polymerase II-specific"/>
    <property type="evidence" value="ECO:0007669"/>
    <property type="project" value="TreeGrafter"/>
</dbReference>
<evidence type="ECO:0000256" key="1">
    <source>
        <dbReference type="ARBA" id="ARBA00004123"/>
    </source>
</evidence>
<dbReference type="PANTHER" id="PTHR11945:SF776">
    <property type="entry name" value="AGAMOUS-LIKE 50-RELATED"/>
    <property type="match status" value="1"/>
</dbReference>
<evidence type="ECO:0000256" key="3">
    <source>
        <dbReference type="ARBA" id="ARBA00023125"/>
    </source>
</evidence>
<dbReference type="GO" id="GO:0045944">
    <property type="term" value="P:positive regulation of transcription by RNA polymerase II"/>
    <property type="evidence" value="ECO:0007669"/>
    <property type="project" value="InterPro"/>
</dbReference>
<dbReference type="GO" id="GO:0046983">
    <property type="term" value="F:protein dimerization activity"/>
    <property type="evidence" value="ECO:0007669"/>
    <property type="project" value="InterPro"/>
</dbReference>
<evidence type="ECO:0000313" key="8">
    <source>
        <dbReference type="Proteomes" id="UP000836841"/>
    </source>
</evidence>
<dbReference type="SMART" id="SM00432">
    <property type="entry name" value="MADS"/>
    <property type="match status" value="1"/>
</dbReference>
<dbReference type="Pfam" id="PF00319">
    <property type="entry name" value="SRF-TF"/>
    <property type="match status" value="1"/>
</dbReference>
<evidence type="ECO:0000256" key="4">
    <source>
        <dbReference type="ARBA" id="ARBA00023163"/>
    </source>
</evidence>
<dbReference type="AlphaFoldDB" id="A0AAU9SY30"/>
<dbReference type="SUPFAM" id="SSF55455">
    <property type="entry name" value="SRF-like"/>
    <property type="match status" value="1"/>
</dbReference>
<dbReference type="Proteomes" id="UP000836841">
    <property type="component" value="Chromosome 7"/>
</dbReference>
<dbReference type="PRINTS" id="PR00404">
    <property type="entry name" value="MADSDOMAIN"/>
</dbReference>
<dbReference type="GO" id="GO:0005634">
    <property type="term" value="C:nucleus"/>
    <property type="evidence" value="ECO:0007669"/>
    <property type="project" value="UniProtKB-SubCell"/>
</dbReference>
<dbReference type="InterPro" id="IPR002100">
    <property type="entry name" value="TF_MADSbox"/>
</dbReference>
<dbReference type="PROSITE" id="PS50066">
    <property type="entry name" value="MADS_BOX_2"/>
    <property type="match status" value="1"/>
</dbReference>
<dbReference type="PANTHER" id="PTHR11945">
    <property type="entry name" value="MADS BOX PROTEIN"/>
    <property type="match status" value="1"/>
</dbReference>
<keyword evidence="3" id="KW-0238">DNA-binding</keyword>
<accession>A0AAU9SY30</accession>
<evidence type="ECO:0000259" key="6">
    <source>
        <dbReference type="PROSITE" id="PS50066"/>
    </source>
</evidence>
<gene>
    <name evidence="7" type="ORF">TAV2_LOCUS22929</name>
</gene>
<protein>
    <recommendedName>
        <fullName evidence="6">MADS-box domain-containing protein</fullName>
    </recommendedName>
</protein>
<dbReference type="InterPro" id="IPR033896">
    <property type="entry name" value="MEF2-like_N"/>
</dbReference>
<evidence type="ECO:0000256" key="2">
    <source>
        <dbReference type="ARBA" id="ARBA00023015"/>
    </source>
</evidence>
<dbReference type="GO" id="GO:0000978">
    <property type="term" value="F:RNA polymerase II cis-regulatory region sequence-specific DNA binding"/>
    <property type="evidence" value="ECO:0007669"/>
    <property type="project" value="TreeGrafter"/>
</dbReference>
<keyword evidence="4" id="KW-0804">Transcription</keyword>
<comment type="subcellular location">
    <subcellularLocation>
        <location evidence="1">Nucleus</location>
    </subcellularLocation>
</comment>
<keyword evidence="8" id="KW-1185">Reference proteome</keyword>
<keyword evidence="5" id="KW-0539">Nucleus</keyword>
<organism evidence="7 8">
    <name type="scientific">Thlaspi arvense</name>
    <name type="common">Field penny-cress</name>
    <dbReference type="NCBI Taxonomy" id="13288"/>
    <lineage>
        <taxon>Eukaryota</taxon>
        <taxon>Viridiplantae</taxon>
        <taxon>Streptophyta</taxon>
        <taxon>Embryophyta</taxon>
        <taxon>Tracheophyta</taxon>
        <taxon>Spermatophyta</taxon>
        <taxon>Magnoliopsida</taxon>
        <taxon>eudicotyledons</taxon>
        <taxon>Gunneridae</taxon>
        <taxon>Pentapetalae</taxon>
        <taxon>rosids</taxon>
        <taxon>malvids</taxon>
        <taxon>Brassicales</taxon>
        <taxon>Brassicaceae</taxon>
        <taxon>Thlaspideae</taxon>
        <taxon>Thlaspi</taxon>
    </lineage>
</organism>